<dbReference type="EMBL" id="OJIN01000091">
    <property type="protein sequence ID" value="SPD73319.1"/>
    <property type="molecule type" value="Genomic_DNA"/>
</dbReference>
<dbReference type="EC" id="2.4.99.17" evidence="10 13"/>
<dbReference type="SUPFAM" id="SSF111337">
    <property type="entry name" value="QueA-like"/>
    <property type="match status" value="1"/>
</dbReference>
<comment type="pathway">
    <text evidence="2 13">tRNA modification; tRNA-queuosine biosynthesis.</text>
</comment>
<gene>
    <name evidence="13 14" type="primary">queA</name>
    <name evidence="14" type="ORF">PITCH_A1800005</name>
</gene>
<dbReference type="AlphaFoldDB" id="A0A445MVA2"/>
<proteinExistence type="inferred from homology"/>
<evidence type="ECO:0000256" key="5">
    <source>
        <dbReference type="ARBA" id="ARBA00022679"/>
    </source>
</evidence>
<evidence type="ECO:0000256" key="11">
    <source>
        <dbReference type="ARBA" id="ARBA00069325"/>
    </source>
</evidence>
<dbReference type="PANTHER" id="PTHR30307:SF0">
    <property type="entry name" value="S-ADENOSYLMETHIONINE:TRNA RIBOSYLTRANSFERASE-ISOMERASE"/>
    <property type="match status" value="1"/>
</dbReference>
<keyword evidence="6 13" id="KW-0949">S-adenosyl-L-methionine</keyword>
<dbReference type="NCBIfam" id="TIGR00113">
    <property type="entry name" value="queA"/>
    <property type="match status" value="1"/>
</dbReference>
<dbReference type="UniPathway" id="UPA00392"/>
<dbReference type="NCBIfam" id="NF001140">
    <property type="entry name" value="PRK00147.1"/>
    <property type="match status" value="1"/>
</dbReference>
<evidence type="ECO:0000256" key="8">
    <source>
        <dbReference type="ARBA" id="ARBA00052751"/>
    </source>
</evidence>
<evidence type="ECO:0000256" key="4">
    <source>
        <dbReference type="ARBA" id="ARBA00022490"/>
    </source>
</evidence>
<dbReference type="FunFam" id="3.40.1780.10:FF:000001">
    <property type="entry name" value="S-adenosylmethionine:tRNA ribosyltransferase-isomerase"/>
    <property type="match status" value="1"/>
</dbReference>
<comment type="similarity">
    <text evidence="9 13">Belongs to the QueA family.</text>
</comment>
<evidence type="ECO:0000256" key="9">
    <source>
        <dbReference type="ARBA" id="ARBA00061210"/>
    </source>
</evidence>
<name>A0A445MVA2_9BACT</name>
<evidence type="ECO:0000313" key="14">
    <source>
        <dbReference type="EMBL" id="SPD73319.1"/>
    </source>
</evidence>
<accession>A0A445MVA2</accession>
<dbReference type="InterPro" id="IPR042119">
    <property type="entry name" value="QueA_dom2"/>
</dbReference>
<comment type="subunit">
    <text evidence="3 13">Monomer.</text>
</comment>
<organism evidence="14">
    <name type="scientific">uncultured Desulfobacterium sp</name>
    <dbReference type="NCBI Taxonomy" id="201089"/>
    <lineage>
        <taxon>Bacteria</taxon>
        <taxon>Pseudomonadati</taxon>
        <taxon>Thermodesulfobacteriota</taxon>
        <taxon>Desulfobacteria</taxon>
        <taxon>Desulfobacterales</taxon>
        <taxon>Desulfobacteriaceae</taxon>
        <taxon>Desulfobacterium</taxon>
        <taxon>environmental samples</taxon>
    </lineage>
</organism>
<protein>
    <recommendedName>
        <fullName evidence="11 13">S-adenosylmethionine:tRNA ribosyltransferase-isomerase</fullName>
        <ecNumber evidence="10 13">2.4.99.17</ecNumber>
    </recommendedName>
    <alternativeName>
        <fullName evidence="12 13">Queuosine biosynthesis protein QueA</fullName>
    </alternativeName>
</protein>
<keyword evidence="14" id="KW-0413">Isomerase</keyword>
<dbReference type="Pfam" id="PF02547">
    <property type="entry name" value="Queuosine_synth"/>
    <property type="match status" value="1"/>
</dbReference>
<dbReference type="Gene3D" id="2.40.10.240">
    <property type="entry name" value="QueA-like"/>
    <property type="match status" value="1"/>
</dbReference>
<evidence type="ECO:0000256" key="1">
    <source>
        <dbReference type="ARBA" id="ARBA00004496"/>
    </source>
</evidence>
<comment type="function">
    <text evidence="13">Transfers and isomerizes the ribose moiety from AdoMet to the 7-aminomethyl group of 7-deazaguanine (preQ1-tRNA) to give epoxyqueuosine (oQ-tRNA).</text>
</comment>
<evidence type="ECO:0000256" key="2">
    <source>
        <dbReference type="ARBA" id="ARBA00004691"/>
    </source>
</evidence>
<evidence type="ECO:0000256" key="6">
    <source>
        <dbReference type="ARBA" id="ARBA00022691"/>
    </source>
</evidence>
<dbReference type="InterPro" id="IPR042118">
    <property type="entry name" value="QueA_dom1"/>
</dbReference>
<dbReference type="PANTHER" id="PTHR30307">
    <property type="entry name" value="S-ADENOSYLMETHIONINE:TRNA RIBOSYLTRANSFERASE-ISOMERASE"/>
    <property type="match status" value="1"/>
</dbReference>
<evidence type="ECO:0000256" key="13">
    <source>
        <dbReference type="HAMAP-Rule" id="MF_00113"/>
    </source>
</evidence>
<comment type="catalytic activity">
    <reaction evidence="8 13">
        <text>7-aminomethyl-7-carbaguanosine(34) in tRNA + S-adenosyl-L-methionine = epoxyqueuosine(34) in tRNA + adenine + L-methionine + 2 H(+)</text>
        <dbReference type="Rhea" id="RHEA:32155"/>
        <dbReference type="Rhea" id="RHEA-COMP:10342"/>
        <dbReference type="Rhea" id="RHEA-COMP:18582"/>
        <dbReference type="ChEBI" id="CHEBI:15378"/>
        <dbReference type="ChEBI" id="CHEBI:16708"/>
        <dbReference type="ChEBI" id="CHEBI:57844"/>
        <dbReference type="ChEBI" id="CHEBI:59789"/>
        <dbReference type="ChEBI" id="CHEBI:82833"/>
        <dbReference type="ChEBI" id="CHEBI:194443"/>
        <dbReference type="EC" id="2.4.99.17"/>
    </reaction>
</comment>
<dbReference type="InterPro" id="IPR003699">
    <property type="entry name" value="QueA"/>
</dbReference>
<reference evidence="14" key="1">
    <citation type="submission" date="2018-01" db="EMBL/GenBank/DDBJ databases">
        <authorList>
            <person name="Regsiter A."/>
            <person name="William W."/>
        </authorList>
    </citation>
    <scope>NUCLEOTIDE SEQUENCE</scope>
    <source>
        <strain evidence="14">TRIP AH-1</strain>
    </source>
</reference>
<comment type="subcellular location">
    <subcellularLocation>
        <location evidence="1 13">Cytoplasm</location>
    </subcellularLocation>
</comment>
<evidence type="ECO:0000256" key="10">
    <source>
        <dbReference type="ARBA" id="ARBA00066503"/>
    </source>
</evidence>
<evidence type="ECO:0000256" key="3">
    <source>
        <dbReference type="ARBA" id="ARBA00011245"/>
    </source>
</evidence>
<keyword evidence="4 13" id="KW-0963">Cytoplasm</keyword>
<keyword evidence="7 13" id="KW-0671">Queuosine biosynthesis</keyword>
<dbReference type="InterPro" id="IPR036100">
    <property type="entry name" value="QueA_sf"/>
</dbReference>
<dbReference type="GO" id="GO:0005737">
    <property type="term" value="C:cytoplasm"/>
    <property type="evidence" value="ECO:0007669"/>
    <property type="project" value="UniProtKB-SubCell"/>
</dbReference>
<dbReference type="GO" id="GO:0051075">
    <property type="term" value="F:S-adenosylmethionine:tRNA ribosyltransferase-isomerase activity"/>
    <property type="evidence" value="ECO:0007669"/>
    <property type="project" value="UniProtKB-EC"/>
</dbReference>
<evidence type="ECO:0000256" key="7">
    <source>
        <dbReference type="ARBA" id="ARBA00022785"/>
    </source>
</evidence>
<sequence>MFDTEDYDYDLPADLIAHAPAHKRDHSRLLVIDRKTGAFRDKFFFDLPVLLASGDLIVVNDTRVVPARLYGRKESGGLIEILVLDHPDGAGNNTLTRSCLLKSSKRPRPGSKLFFDSGVLGRVDDVLDNGLVSITFSGDCSVDSLMEEKGQMPLPPYIKRQHHDPHSGLDRERYQTVYSRNRGAVAAPTAGLHFTQDLIARLAESEISLTYITLHVGYGTFRPVRTKDIRKHDLDSEQYRIGPETASAIERTKKKGGRVIAVGTTVVRTLETAANPEGGVSAGEGRTNLLITPGFTFKVVDALITNFHLPKSSLLFLVSAFAGLGLVKEAYIRAIENGYRFYSYGDAMLAL</sequence>
<dbReference type="HAMAP" id="MF_00113">
    <property type="entry name" value="QueA"/>
    <property type="match status" value="1"/>
</dbReference>
<evidence type="ECO:0000256" key="12">
    <source>
        <dbReference type="ARBA" id="ARBA00076160"/>
    </source>
</evidence>
<dbReference type="GO" id="GO:0008616">
    <property type="term" value="P:tRNA queuosine(34) biosynthetic process"/>
    <property type="evidence" value="ECO:0007669"/>
    <property type="project" value="UniProtKB-UniRule"/>
</dbReference>
<dbReference type="Gene3D" id="3.40.1780.10">
    <property type="entry name" value="QueA-like"/>
    <property type="match status" value="1"/>
</dbReference>
<keyword evidence="5 13" id="KW-0808">Transferase</keyword>